<organism evidence="1 2">
    <name type="scientific">Streptomyces endophyticus</name>
    <dbReference type="NCBI Taxonomy" id="714166"/>
    <lineage>
        <taxon>Bacteria</taxon>
        <taxon>Bacillati</taxon>
        <taxon>Actinomycetota</taxon>
        <taxon>Actinomycetes</taxon>
        <taxon>Kitasatosporales</taxon>
        <taxon>Streptomycetaceae</taxon>
        <taxon>Streptomyces</taxon>
    </lineage>
</organism>
<name>A0ABU6FEW5_9ACTN</name>
<comment type="caution">
    <text evidence="1">The sequence shown here is derived from an EMBL/GenBank/DDBJ whole genome shotgun (WGS) entry which is preliminary data.</text>
</comment>
<accession>A0ABU6FEW5</accession>
<dbReference type="RefSeq" id="WP_326022135.1">
    <property type="nucleotide sequence ID" value="NZ_JAOZYC010000166.1"/>
</dbReference>
<proteinExistence type="predicted"/>
<evidence type="ECO:0000313" key="1">
    <source>
        <dbReference type="EMBL" id="MEB8342593.1"/>
    </source>
</evidence>
<keyword evidence="2" id="KW-1185">Reference proteome</keyword>
<protein>
    <submittedName>
        <fullName evidence="1">Uncharacterized protein</fullName>
    </submittedName>
</protein>
<dbReference type="EMBL" id="JAOZYC010000166">
    <property type="protein sequence ID" value="MEB8342593.1"/>
    <property type="molecule type" value="Genomic_DNA"/>
</dbReference>
<reference evidence="1 2" key="1">
    <citation type="submission" date="2022-10" db="EMBL/GenBank/DDBJ databases">
        <authorList>
            <person name="Xie J."/>
            <person name="Shen N."/>
        </authorList>
    </citation>
    <scope>NUCLEOTIDE SEQUENCE [LARGE SCALE GENOMIC DNA]</scope>
    <source>
        <strain evidence="1 2">YIM65594</strain>
    </source>
</reference>
<gene>
    <name evidence="1" type="ORF">OKJ99_34370</name>
</gene>
<sequence length="80" mass="7962">MDAGLAALLGTAIGGALGDGGVLGAAWLTGRLQMSAQHTQWRLEGRREVYGVLLSAAVAYLEGAATASAAVSMETAADDG</sequence>
<evidence type="ECO:0000313" key="2">
    <source>
        <dbReference type="Proteomes" id="UP001354931"/>
    </source>
</evidence>
<dbReference type="Proteomes" id="UP001354931">
    <property type="component" value="Unassembled WGS sequence"/>
</dbReference>